<dbReference type="InterPro" id="IPR006806">
    <property type="entry name" value="NDUFA5"/>
</dbReference>
<keyword evidence="4" id="KW-0679">Respiratory chain</keyword>
<dbReference type="EMBL" id="KV454208">
    <property type="protein sequence ID" value="ODQ63033.1"/>
    <property type="molecule type" value="Genomic_DNA"/>
</dbReference>
<dbReference type="Proteomes" id="UP000094112">
    <property type="component" value="Unassembled WGS sequence"/>
</dbReference>
<dbReference type="OrthoDB" id="286811at2759"/>
<gene>
    <name evidence="9" type="ORF">WICANDRAFT_26085</name>
</gene>
<name>A0A1E3PC88_WICAA</name>
<proteinExistence type="inferred from homology"/>
<dbReference type="PANTHER" id="PTHR12653">
    <property type="entry name" value="NADH-UBIQUINONE OXIDOREDUCTASE 13 KD-B SUBUNIT"/>
    <property type="match status" value="1"/>
</dbReference>
<keyword evidence="3" id="KW-0813">Transport</keyword>
<dbReference type="AlphaFoldDB" id="A0A1E3PC88"/>
<dbReference type="GeneID" id="30198472"/>
<evidence type="ECO:0000256" key="4">
    <source>
        <dbReference type="ARBA" id="ARBA00022660"/>
    </source>
</evidence>
<evidence type="ECO:0000256" key="7">
    <source>
        <dbReference type="ARBA" id="ARBA00023128"/>
    </source>
</evidence>
<evidence type="ECO:0008006" key="11">
    <source>
        <dbReference type="Google" id="ProtNLM"/>
    </source>
</evidence>
<keyword evidence="10" id="KW-1185">Reference proteome</keyword>
<dbReference type="PANTHER" id="PTHR12653:SF0">
    <property type="entry name" value="NADH DEHYDROGENASE [UBIQUINONE] 1 ALPHA SUBCOMPLEX SUBUNIT 5"/>
    <property type="match status" value="1"/>
</dbReference>
<evidence type="ECO:0000256" key="8">
    <source>
        <dbReference type="ARBA" id="ARBA00023136"/>
    </source>
</evidence>
<organism evidence="9 10">
    <name type="scientific">Wickerhamomyces anomalus (strain ATCC 58044 / CBS 1984 / NCYC 433 / NRRL Y-366-8)</name>
    <name type="common">Yeast</name>
    <name type="synonym">Hansenula anomala</name>
    <dbReference type="NCBI Taxonomy" id="683960"/>
    <lineage>
        <taxon>Eukaryota</taxon>
        <taxon>Fungi</taxon>
        <taxon>Dikarya</taxon>
        <taxon>Ascomycota</taxon>
        <taxon>Saccharomycotina</taxon>
        <taxon>Saccharomycetes</taxon>
        <taxon>Phaffomycetales</taxon>
        <taxon>Wickerhamomycetaceae</taxon>
        <taxon>Wickerhamomyces</taxon>
    </lineage>
</organism>
<dbReference type="Pfam" id="PF04716">
    <property type="entry name" value="ETC_C1_NDUFA5"/>
    <property type="match status" value="1"/>
</dbReference>
<sequence length="133" mass="15419">MRFTPLLRSTQVLVRSATGNPTGLTGILTHPNPRPALIELYRSTLGFLDDKFPEESVYKKSTLNFTKKRLEIVEKHEEIDKIEAAIGNGLIEELLIQANDEYELAKKMVEWKAWEELEEKPLEDQWVYFGKKI</sequence>
<keyword evidence="5" id="KW-0999">Mitochondrion inner membrane</keyword>
<comment type="subcellular location">
    <subcellularLocation>
        <location evidence="1">Mitochondrion inner membrane</location>
        <topology evidence="1">Peripheral membrane protein</topology>
        <orientation evidence="1">Matrix side</orientation>
    </subcellularLocation>
</comment>
<accession>A0A1E3PC88</accession>
<keyword evidence="6" id="KW-0249">Electron transport</keyword>
<dbReference type="GO" id="GO:0022904">
    <property type="term" value="P:respiratory electron transport chain"/>
    <property type="evidence" value="ECO:0007669"/>
    <property type="project" value="InterPro"/>
</dbReference>
<comment type="similarity">
    <text evidence="2">Belongs to the complex I NDUFA5 subunit family.</text>
</comment>
<evidence type="ECO:0000313" key="10">
    <source>
        <dbReference type="Proteomes" id="UP000094112"/>
    </source>
</evidence>
<evidence type="ECO:0000256" key="6">
    <source>
        <dbReference type="ARBA" id="ARBA00022982"/>
    </source>
</evidence>
<protein>
    <recommendedName>
        <fullName evidence="11">NADH dehydrogenase [ubiquinone] 1 alpha subcomplex subunit 5</fullName>
    </recommendedName>
</protein>
<keyword evidence="7" id="KW-0496">Mitochondrion</keyword>
<dbReference type="GO" id="GO:0005743">
    <property type="term" value="C:mitochondrial inner membrane"/>
    <property type="evidence" value="ECO:0007669"/>
    <property type="project" value="UniProtKB-SubCell"/>
</dbReference>
<dbReference type="STRING" id="683960.A0A1E3PC88"/>
<evidence type="ECO:0000256" key="2">
    <source>
        <dbReference type="ARBA" id="ARBA00010261"/>
    </source>
</evidence>
<evidence type="ECO:0000313" key="9">
    <source>
        <dbReference type="EMBL" id="ODQ63033.1"/>
    </source>
</evidence>
<dbReference type="RefSeq" id="XP_019042240.1">
    <property type="nucleotide sequence ID" value="XM_019181226.1"/>
</dbReference>
<reference evidence="9 10" key="1">
    <citation type="journal article" date="2016" name="Proc. Natl. Acad. Sci. U.S.A.">
        <title>Comparative genomics of biotechnologically important yeasts.</title>
        <authorList>
            <person name="Riley R."/>
            <person name="Haridas S."/>
            <person name="Wolfe K.H."/>
            <person name="Lopes M.R."/>
            <person name="Hittinger C.T."/>
            <person name="Goeker M."/>
            <person name="Salamov A.A."/>
            <person name="Wisecaver J.H."/>
            <person name="Long T.M."/>
            <person name="Calvey C.H."/>
            <person name="Aerts A.L."/>
            <person name="Barry K.W."/>
            <person name="Choi C."/>
            <person name="Clum A."/>
            <person name="Coughlan A.Y."/>
            <person name="Deshpande S."/>
            <person name="Douglass A.P."/>
            <person name="Hanson S.J."/>
            <person name="Klenk H.-P."/>
            <person name="LaButti K.M."/>
            <person name="Lapidus A."/>
            <person name="Lindquist E.A."/>
            <person name="Lipzen A.M."/>
            <person name="Meier-Kolthoff J.P."/>
            <person name="Ohm R.A."/>
            <person name="Otillar R.P."/>
            <person name="Pangilinan J.L."/>
            <person name="Peng Y."/>
            <person name="Rokas A."/>
            <person name="Rosa C.A."/>
            <person name="Scheuner C."/>
            <person name="Sibirny A.A."/>
            <person name="Slot J.C."/>
            <person name="Stielow J.B."/>
            <person name="Sun H."/>
            <person name="Kurtzman C.P."/>
            <person name="Blackwell M."/>
            <person name="Grigoriev I.V."/>
            <person name="Jeffries T.W."/>
        </authorList>
    </citation>
    <scope>NUCLEOTIDE SEQUENCE [LARGE SCALE GENOMIC DNA]</scope>
    <source>
        <strain evidence="10">ATCC 58044 / CBS 1984 / NCYC 433 / NRRL Y-366-8</strain>
    </source>
</reference>
<keyword evidence="8" id="KW-0472">Membrane</keyword>
<evidence type="ECO:0000256" key="3">
    <source>
        <dbReference type="ARBA" id="ARBA00022448"/>
    </source>
</evidence>
<evidence type="ECO:0000256" key="1">
    <source>
        <dbReference type="ARBA" id="ARBA00004443"/>
    </source>
</evidence>
<evidence type="ECO:0000256" key="5">
    <source>
        <dbReference type="ARBA" id="ARBA00022792"/>
    </source>
</evidence>